<accession>A0A094PSL6</accession>
<protein>
    <recommendedName>
        <fullName evidence="11">Peptidase M50 domain-containing protein</fullName>
    </recommendedName>
</protein>
<dbReference type="AlphaFoldDB" id="A0A094PSL6"/>
<evidence type="ECO:0000313" key="12">
    <source>
        <dbReference type="EMBL" id="KGA12689.1"/>
    </source>
</evidence>
<comment type="cofactor">
    <cofactor evidence="1">
        <name>Zn(2+)</name>
        <dbReference type="ChEBI" id="CHEBI:29105"/>
    </cofactor>
</comment>
<dbReference type="InterPro" id="IPR008915">
    <property type="entry name" value="Peptidase_M50"/>
</dbReference>
<reference evidence="12" key="1">
    <citation type="submission" date="2014-06" db="EMBL/GenBank/DDBJ databases">
        <title>Key roles for freshwater Actinobacteria revealed by deep metagenomic sequencing.</title>
        <authorList>
            <person name="Ghai R."/>
            <person name="Mizuno C.M."/>
            <person name="Picazo A."/>
            <person name="Camacho A."/>
            <person name="Rodriguez-Valera F."/>
        </authorList>
    </citation>
    <scope>NUCLEOTIDE SEQUENCE</scope>
</reference>
<keyword evidence="6" id="KW-0862">Zinc</keyword>
<dbReference type="SUPFAM" id="SSF50156">
    <property type="entry name" value="PDZ domain-like"/>
    <property type="match status" value="1"/>
</dbReference>
<evidence type="ECO:0000256" key="10">
    <source>
        <dbReference type="SAM" id="Phobius"/>
    </source>
</evidence>
<dbReference type="EMBL" id="JNSL01000212">
    <property type="protein sequence ID" value="KGA12689.1"/>
    <property type="molecule type" value="Genomic_DNA"/>
</dbReference>
<comment type="subcellular location">
    <subcellularLocation>
        <location evidence="2">Membrane</location>
        <topology evidence="2">Multi-pass membrane protein</topology>
    </subcellularLocation>
</comment>
<feature type="transmembrane region" description="Helical" evidence="10">
    <location>
        <begin position="127"/>
        <end position="149"/>
    </location>
</feature>
<keyword evidence="7 10" id="KW-1133">Transmembrane helix</keyword>
<dbReference type="GO" id="GO:0016020">
    <property type="term" value="C:membrane"/>
    <property type="evidence" value="ECO:0007669"/>
    <property type="project" value="UniProtKB-SubCell"/>
</dbReference>
<keyword evidence="3" id="KW-0645">Protease</keyword>
<evidence type="ECO:0000259" key="11">
    <source>
        <dbReference type="Pfam" id="PF02163"/>
    </source>
</evidence>
<keyword evidence="8" id="KW-0482">Metalloprotease</keyword>
<keyword evidence="4 10" id="KW-0812">Transmembrane</keyword>
<evidence type="ECO:0000256" key="1">
    <source>
        <dbReference type="ARBA" id="ARBA00001947"/>
    </source>
</evidence>
<evidence type="ECO:0000256" key="9">
    <source>
        <dbReference type="ARBA" id="ARBA00023136"/>
    </source>
</evidence>
<feature type="transmembrane region" description="Helical" evidence="10">
    <location>
        <begin position="393"/>
        <end position="414"/>
    </location>
</feature>
<dbReference type="Pfam" id="PF02163">
    <property type="entry name" value="Peptidase_M50"/>
    <property type="match status" value="1"/>
</dbReference>
<evidence type="ECO:0000256" key="7">
    <source>
        <dbReference type="ARBA" id="ARBA00022989"/>
    </source>
</evidence>
<proteinExistence type="predicted"/>
<feature type="domain" description="Peptidase M50" evidence="11">
    <location>
        <begin position="9"/>
        <end position="380"/>
    </location>
</feature>
<dbReference type="GO" id="GO:0004222">
    <property type="term" value="F:metalloendopeptidase activity"/>
    <property type="evidence" value="ECO:0007669"/>
    <property type="project" value="InterPro"/>
</dbReference>
<dbReference type="PANTHER" id="PTHR42837">
    <property type="entry name" value="REGULATOR OF SIGMA-E PROTEASE RSEP"/>
    <property type="match status" value="1"/>
</dbReference>
<evidence type="ECO:0000256" key="4">
    <source>
        <dbReference type="ARBA" id="ARBA00022692"/>
    </source>
</evidence>
<comment type="caution">
    <text evidence="12">The sequence shown here is derived from an EMBL/GenBank/DDBJ whole genome shotgun (WGS) entry which is preliminary data.</text>
</comment>
<dbReference type="InterPro" id="IPR036034">
    <property type="entry name" value="PDZ_sf"/>
</dbReference>
<sequence>MEILGIIFLIFVIMISIGLHELGHLAPAKKFGVKVTQYMIGFGPTIWSKTKGDTEYGIKAIPLGGYIRMIGMIPPPKDGRVAKGPFAEVVNTARQQSLEEIGPGDENQVFYKLSVPKKLTVMIGGPFMNLILAFVFFAISFSAIGFPAATNQIKQVINCLPSDVDVLGDCLAGTAPSPALSAGLQANDTIVSFAGKEISNWEDLALAIQSSGEQTVAISVLRNDEIVKLNADIVKVARPQSVSDQTESKASSYLGIAPEIVMERQPLTSVFATLGEITVGTGKVLWNLPDRVGQLFGAAFLGEERDREGLVGIIGVTRVGGEIAAAEIPVIWRVGTLLNLAGGLNMALFLFNLLPLLPLDGGHVAGAIYEGIRRQFAKLRSKPDPGPADTSKMLPFAYSMAILLIGLSMLLLYVDVVNPIRLGG</sequence>
<keyword evidence="9 10" id="KW-0472">Membrane</keyword>
<gene>
    <name evidence="12" type="ORF">GM51_21370</name>
</gene>
<dbReference type="InterPro" id="IPR004387">
    <property type="entry name" value="Pept_M50_Zn"/>
</dbReference>
<dbReference type="CDD" id="cd06163">
    <property type="entry name" value="S2P-M50_PDZ_RseP-like"/>
    <property type="match status" value="1"/>
</dbReference>
<evidence type="ECO:0000256" key="8">
    <source>
        <dbReference type="ARBA" id="ARBA00023049"/>
    </source>
</evidence>
<feature type="transmembrane region" description="Helical" evidence="10">
    <location>
        <begin position="6"/>
        <end position="26"/>
    </location>
</feature>
<keyword evidence="5" id="KW-0378">Hydrolase</keyword>
<evidence type="ECO:0000256" key="2">
    <source>
        <dbReference type="ARBA" id="ARBA00004141"/>
    </source>
</evidence>
<evidence type="ECO:0000256" key="6">
    <source>
        <dbReference type="ARBA" id="ARBA00022833"/>
    </source>
</evidence>
<name>A0A094PSL6_9ZZZZ</name>
<organism evidence="12">
    <name type="scientific">freshwater metagenome</name>
    <dbReference type="NCBI Taxonomy" id="449393"/>
    <lineage>
        <taxon>unclassified sequences</taxon>
        <taxon>metagenomes</taxon>
        <taxon>ecological metagenomes</taxon>
    </lineage>
</organism>
<dbReference type="GO" id="GO:0006508">
    <property type="term" value="P:proteolysis"/>
    <property type="evidence" value="ECO:0007669"/>
    <property type="project" value="UniProtKB-KW"/>
</dbReference>
<feature type="transmembrane region" description="Helical" evidence="10">
    <location>
        <begin position="346"/>
        <end position="372"/>
    </location>
</feature>
<evidence type="ECO:0000256" key="5">
    <source>
        <dbReference type="ARBA" id="ARBA00022801"/>
    </source>
</evidence>
<dbReference type="Gene3D" id="2.30.42.10">
    <property type="match status" value="1"/>
</dbReference>
<dbReference type="PANTHER" id="PTHR42837:SF2">
    <property type="entry name" value="MEMBRANE METALLOPROTEASE ARASP2, CHLOROPLASTIC-RELATED"/>
    <property type="match status" value="1"/>
</dbReference>
<evidence type="ECO:0000256" key="3">
    <source>
        <dbReference type="ARBA" id="ARBA00022670"/>
    </source>
</evidence>